<keyword evidence="9 12" id="KW-0408">Iron</keyword>
<dbReference type="FunFam" id="1.10.630.10:FF:000063">
    <property type="entry name" value="Cytochrome P450 monooxygenase"/>
    <property type="match status" value="1"/>
</dbReference>
<evidence type="ECO:0000256" key="8">
    <source>
        <dbReference type="ARBA" id="ARBA00023002"/>
    </source>
</evidence>
<dbReference type="PRINTS" id="PR00463">
    <property type="entry name" value="EP450I"/>
</dbReference>
<dbReference type="InterPro" id="IPR002401">
    <property type="entry name" value="Cyt_P450_E_grp-I"/>
</dbReference>
<dbReference type="Proteomes" id="UP001201262">
    <property type="component" value="Unassembled WGS sequence"/>
</dbReference>
<evidence type="ECO:0000256" key="10">
    <source>
        <dbReference type="ARBA" id="ARBA00023033"/>
    </source>
</evidence>
<evidence type="ECO:0000313" key="14">
    <source>
        <dbReference type="EMBL" id="KAH8703479.1"/>
    </source>
</evidence>
<dbReference type="GO" id="GO:0016705">
    <property type="term" value="F:oxidoreductase activity, acting on paired donors, with incorporation or reduction of molecular oxygen"/>
    <property type="evidence" value="ECO:0007669"/>
    <property type="project" value="InterPro"/>
</dbReference>
<evidence type="ECO:0000256" key="3">
    <source>
        <dbReference type="ARBA" id="ARBA00010617"/>
    </source>
</evidence>
<accession>A0AAD4L2P8</accession>
<dbReference type="EMBL" id="JAJTJA010000002">
    <property type="protein sequence ID" value="KAH8703479.1"/>
    <property type="molecule type" value="Genomic_DNA"/>
</dbReference>
<evidence type="ECO:0000256" key="13">
    <source>
        <dbReference type="SAM" id="Phobius"/>
    </source>
</evidence>
<keyword evidence="15" id="KW-1185">Reference proteome</keyword>
<comment type="similarity">
    <text evidence="3">Belongs to the cytochrome P450 family.</text>
</comment>
<proteinExistence type="inferred from homology"/>
<evidence type="ECO:0000256" key="7">
    <source>
        <dbReference type="ARBA" id="ARBA00022989"/>
    </source>
</evidence>
<dbReference type="CDD" id="cd11061">
    <property type="entry name" value="CYP67-like"/>
    <property type="match status" value="1"/>
</dbReference>
<keyword evidence="10" id="KW-0503">Monooxygenase</keyword>
<keyword evidence="8" id="KW-0560">Oxidoreductase</keyword>
<keyword evidence="5 13" id="KW-0812">Transmembrane</keyword>
<keyword evidence="4 12" id="KW-0349">Heme</keyword>
<protein>
    <submittedName>
        <fullName evidence="14">L-ornithine-N5-monooxygenase</fullName>
    </submittedName>
</protein>
<name>A0AAD4L2P8_9EURO</name>
<feature type="transmembrane region" description="Helical" evidence="13">
    <location>
        <begin position="27"/>
        <end position="45"/>
    </location>
</feature>
<evidence type="ECO:0000256" key="2">
    <source>
        <dbReference type="ARBA" id="ARBA00004370"/>
    </source>
</evidence>
<evidence type="ECO:0000256" key="9">
    <source>
        <dbReference type="ARBA" id="ARBA00023004"/>
    </source>
</evidence>
<evidence type="ECO:0000256" key="1">
    <source>
        <dbReference type="ARBA" id="ARBA00001971"/>
    </source>
</evidence>
<dbReference type="GO" id="GO:0004497">
    <property type="term" value="F:monooxygenase activity"/>
    <property type="evidence" value="ECO:0007669"/>
    <property type="project" value="UniProtKB-KW"/>
</dbReference>
<dbReference type="GO" id="GO:0020037">
    <property type="term" value="F:heme binding"/>
    <property type="evidence" value="ECO:0007669"/>
    <property type="project" value="InterPro"/>
</dbReference>
<comment type="caution">
    <text evidence="14">The sequence shown here is derived from an EMBL/GenBank/DDBJ whole genome shotgun (WGS) entry which is preliminary data.</text>
</comment>
<dbReference type="PANTHER" id="PTHR24305:SF112">
    <property type="entry name" value="L-ORNITHINE-N5-MONOOXYGENASE (EUROFUNG)"/>
    <property type="match status" value="1"/>
</dbReference>
<dbReference type="Pfam" id="PF00067">
    <property type="entry name" value="p450"/>
    <property type="match status" value="1"/>
</dbReference>
<comment type="subcellular location">
    <subcellularLocation>
        <location evidence="2">Membrane</location>
    </subcellularLocation>
</comment>
<feature type="binding site" description="axial binding residue" evidence="12">
    <location>
        <position position="475"/>
    </location>
    <ligand>
        <name>heme</name>
        <dbReference type="ChEBI" id="CHEBI:30413"/>
    </ligand>
    <ligandPart>
        <name>Fe</name>
        <dbReference type="ChEBI" id="CHEBI:18248"/>
    </ligandPart>
</feature>
<dbReference type="GO" id="GO:0016020">
    <property type="term" value="C:membrane"/>
    <property type="evidence" value="ECO:0007669"/>
    <property type="project" value="UniProtKB-SubCell"/>
</dbReference>
<dbReference type="SUPFAM" id="SSF48264">
    <property type="entry name" value="Cytochrome P450"/>
    <property type="match status" value="1"/>
</dbReference>
<gene>
    <name evidence="14" type="ORF">BGW36DRAFT_443730</name>
</gene>
<sequence>MVPAIAGVLCHVTYFSRGEHHLFAVRYVQLFFVAFLFILSIFMYGQADAFLPALNKVAWIALSYVSGLYSSVVFYRLLLHPLNKFPGSLGARITSFWLSWRVRHGDTFRQLKSLHDLYGPFVRIGPNNLSIAHPKAVNIIYGSGSKCSKAPWYDLTKPMVSLQTFREKSLHDERRRVWSTAFSDKALRGYEQRLRGYRNKLVDHLSTLDGRPINIKKWFNLYSFDFMGDLAYGKSFDMLETSQEHWAIKLLSDGLEPLAFAFPVWFFRLLTAIPGLANDWWRFIDFCAERMEQRLRTEVDSPDIMSALSAPLKGQRPSDRDWLLLRGDAQLIVVAGSDTTATTLTAAIFELVRHPEQLDKLREELAPYMTDPTNEVLNEKIANLDHLNAIINETLRLHPPVPSMLQRKTPPEGITIDETYVPGDKIVSCPQYVIGRSEAAYDKPEAFIPERWYLHPGMVKDKTAFAPFSTGPYGCIGRPLALLNIRTTLARLVTTFDSSFAPGENGKGFEEKAREKFTLNFGDLMISFKRRV</sequence>
<evidence type="ECO:0000256" key="5">
    <source>
        <dbReference type="ARBA" id="ARBA00022692"/>
    </source>
</evidence>
<evidence type="ECO:0000256" key="6">
    <source>
        <dbReference type="ARBA" id="ARBA00022723"/>
    </source>
</evidence>
<dbReference type="GO" id="GO:1902181">
    <property type="term" value="P:verruculogen biosynthetic process"/>
    <property type="evidence" value="ECO:0007669"/>
    <property type="project" value="UniProtKB-ARBA"/>
</dbReference>
<comment type="cofactor">
    <cofactor evidence="1 12">
        <name>heme</name>
        <dbReference type="ChEBI" id="CHEBI:30413"/>
    </cofactor>
</comment>
<keyword evidence="6 12" id="KW-0479">Metal-binding</keyword>
<reference evidence="14" key="1">
    <citation type="submission" date="2021-12" db="EMBL/GenBank/DDBJ databases">
        <title>Convergent genome expansion in fungi linked to evolution of root-endophyte symbiosis.</title>
        <authorList>
            <consortium name="DOE Joint Genome Institute"/>
            <person name="Ke Y.-H."/>
            <person name="Bonito G."/>
            <person name="Liao H.-L."/>
            <person name="Looney B."/>
            <person name="Rojas-Flechas A."/>
            <person name="Nash J."/>
            <person name="Hameed K."/>
            <person name="Schadt C."/>
            <person name="Martin F."/>
            <person name="Crous P.W."/>
            <person name="Miettinen O."/>
            <person name="Magnuson J.K."/>
            <person name="Labbe J."/>
            <person name="Jacobson D."/>
            <person name="Doktycz M.J."/>
            <person name="Veneault-Fourrey C."/>
            <person name="Kuo A."/>
            <person name="Mondo S."/>
            <person name="Calhoun S."/>
            <person name="Riley R."/>
            <person name="Ohm R."/>
            <person name="LaButti K."/>
            <person name="Andreopoulos B."/>
            <person name="Pangilinan J."/>
            <person name="Nolan M."/>
            <person name="Tritt A."/>
            <person name="Clum A."/>
            <person name="Lipzen A."/>
            <person name="Daum C."/>
            <person name="Barry K."/>
            <person name="Grigoriev I.V."/>
            <person name="Vilgalys R."/>
        </authorList>
    </citation>
    <scope>NUCLEOTIDE SEQUENCE</scope>
    <source>
        <strain evidence="14">PMI_201</strain>
    </source>
</reference>
<evidence type="ECO:0000256" key="12">
    <source>
        <dbReference type="PIRSR" id="PIRSR602401-1"/>
    </source>
</evidence>
<dbReference type="InterPro" id="IPR036396">
    <property type="entry name" value="Cyt_P450_sf"/>
</dbReference>
<dbReference type="Gene3D" id="1.10.630.10">
    <property type="entry name" value="Cytochrome P450"/>
    <property type="match status" value="1"/>
</dbReference>
<dbReference type="InterPro" id="IPR001128">
    <property type="entry name" value="Cyt_P450"/>
</dbReference>
<dbReference type="GO" id="GO:0005506">
    <property type="term" value="F:iron ion binding"/>
    <property type="evidence" value="ECO:0007669"/>
    <property type="project" value="InterPro"/>
</dbReference>
<dbReference type="RefSeq" id="XP_046076497.1">
    <property type="nucleotide sequence ID" value="XM_046221625.1"/>
</dbReference>
<feature type="transmembrane region" description="Helical" evidence="13">
    <location>
        <begin position="57"/>
        <end position="78"/>
    </location>
</feature>
<dbReference type="InterPro" id="IPR050121">
    <property type="entry name" value="Cytochrome_P450_monoxygenase"/>
</dbReference>
<dbReference type="PANTHER" id="PTHR24305">
    <property type="entry name" value="CYTOCHROME P450"/>
    <property type="match status" value="1"/>
</dbReference>
<evidence type="ECO:0000256" key="11">
    <source>
        <dbReference type="ARBA" id="ARBA00023136"/>
    </source>
</evidence>
<keyword evidence="11 13" id="KW-0472">Membrane</keyword>
<evidence type="ECO:0000313" key="15">
    <source>
        <dbReference type="Proteomes" id="UP001201262"/>
    </source>
</evidence>
<evidence type="ECO:0000256" key="4">
    <source>
        <dbReference type="ARBA" id="ARBA00022617"/>
    </source>
</evidence>
<dbReference type="AlphaFoldDB" id="A0AAD4L2P8"/>
<organism evidence="14 15">
    <name type="scientific">Talaromyces proteolyticus</name>
    <dbReference type="NCBI Taxonomy" id="1131652"/>
    <lineage>
        <taxon>Eukaryota</taxon>
        <taxon>Fungi</taxon>
        <taxon>Dikarya</taxon>
        <taxon>Ascomycota</taxon>
        <taxon>Pezizomycotina</taxon>
        <taxon>Eurotiomycetes</taxon>
        <taxon>Eurotiomycetidae</taxon>
        <taxon>Eurotiales</taxon>
        <taxon>Trichocomaceae</taxon>
        <taxon>Talaromyces</taxon>
        <taxon>Talaromyces sect. Bacilispori</taxon>
    </lineage>
</organism>
<dbReference type="PRINTS" id="PR00385">
    <property type="entry name" value="P450"/>
</dbReference>
<keyword evidence="7 13" id="KW-1133">Transmembrane helix</keyword>
<dbReference type="GeneID" id="70251912"/>